<dbReference type="AlphaFoldDB" id="A0A0G1U0E7"/>
<name>A0A0G1U0E7_9BACT</name>
<dbReference type="Pfam" id="PF00583">
    <property type="entry name" value="Acetyltransf_1"/>
    <property type="match status" value="1"/>
</dbReference>
<gene>
    <name evidence="2" type="ORF">UY16_C0024G0009</name>
</gene>
<dbReference type="GO" id="GO:0016747">
    <property type="term" value="F:acyltransferase activity, transferring groups other than amino-acyl groups"/>
    <property type="evidence" value="ECO:0007669"/>
    <property type="project" value="InterPro"/>
</dbReference>
<evidence type="ECO:0000313" key="3">
    <source>
        <dbReference type="Proteomes" id="UP000034739"/>
    </source>
</evidence>
<evidence type="ECO:0000313" key="2">
    <source>
        <dbReference type="EMBL" id="KKU87557.1"/>
    </source>
</evidence>
<dbReference type="InterPro" id="IPR016181">
    <property type="entry name" value="Acyl_CoA_acyltransferase"/>
</dbReference>
<protein>
    <submittedName>
        <fullName evidence="2">GCN5-related N-acetyltransferase</fullName>
    </submittedName>
</protein>
<dbReference type="InterPro" id="IPR000182">
    <property type="entry name" value="GNAT_dom"/>
</dbReference>
<organism evidence="2 3">
    <name type="scientific">Candidatus Gottesmanbacteria bacterium GW2011_GWA2_47_9</name>
    <dbReference type="NCBI Taxonomy" id="1618445"/>
    <lineage>
        <taxon>Bacteria</taxon>
        <taxon>Candidatus Gottesmaniibacteriota</taxon>
    </lineage>
</organism>
<dbReference type="CDD" id="cd04301">
    <property type="entry name" value="NAT_SF"/>
    <property type="match status" value="1"/>
</dbReference>
<accession>A0A0G1U0E7</accession>
<proteinExistence type="predicted"/>
<comment type="caution">
    <text evidence="2">The sequence shown here is derived from an EMBL/GenBank/DDBJ whole genome shotgun (WGS) entry which is preliminary data.</text>
</comment>
<reference evidence="2 3" key="1">
    <citation type="journal article" date="2015" name="Nature">
        <title>rRNA introns, odd ribosomes, and small enigmatic genomes across a large radiation of phyla.</title>
        <authorList>
            <person name="Brown C.T."/>
            <person name="Hug L.A."/>
            <person name="Thomas B.C."/>
            <person name="Sharon I."/>
            <person name="Castelle C.J."/>
            <person name="Singh A."/>
            <person name="Wilkins M.J."/>
            <person name="Williams K.H."/>
            <person name="Banfield J.F."/>
        </authorList>
    </citation>
    <scope>NUCLEOTIDE SEQUENCE [LARGE SCALE GENOMIC DNA]</scope>
</reference>
<feature type="domain" description="N-acetyltransferase" evidence="1">
    <location>
        <begin position="1"/>
        <end position="71"/>
    </location>
</feature>
<sequence>MRLAEIDNMGVTPAFRSKGIGIKLVEAYRQWAKEHGFDRLYVNAYYQNIKAIEFYKKCGLSPIDISLEGAV</sequence>
<keyword evidence="2" id="KW-0808">Transferase</keyword>
<dbReference type="Gene3D" id="3.40.630.30">
    <property type="match status" value="1"/>
</dbReference>
<evidence type="ECO:0000259" key="1">
    <source>
        <dbReference type="PROSITE" id="PS51186"/>
    </source>
</evidence>
<dbReference type="SUPFAM" id="SSF55729">
    <property type="entry name" value="Acyl-CoA N-acyltransferases (Nat)"/>
    <property type="match status" value="1"/>
</dbReference>
<dbReference type="EMBL" id="LCOY01000024">
    <property type="protein sequence ID" value="KKU87557.1"/>
    <property type="molecule type" value="Genomic_DNA"/>
</dbReference>
<dbReference type="Proteomes" id="UP000034739">
    <property type="component" value="Unassembled WGS sequence"/>
</dbReference>
<dbReference type="PROSITE" id="PS51186">
    <property type="entry name" value="GNAT"/>
    <property type="match status" value="1"/>
</dbReference>